<feature type="region of interest" description="Disordered" evidence="1">
    <location>
        <begin position="549"/>
        <end position="575"/>
    </location>
</feature>
<protein>
    <recommendedName>
        <fullName evidence="4">F-box domain-containing protein</fullName>
    </recommendedName>
</protein>
<accession>A0A3D8R4G7</accession>
<keyword evidence="3" id="KW-1185">Reference proteome</keyword>
<dbReference type="RefSeq" id="XP_026600742.1">
    <property type="nucleotide sequence ID" value="XM_026750729.1"/>
</dbReference>
<gene>
    <name evidence="2" type="ORF">DSM5745_08713</name>
</gene>
<name>A0A3D8R4G7_9EURO</name>
<dbReference type="AlphaFoldDB" id="A0A3D8R4G7"/>
<sequence>MPRQARGNATQPPLSSISSFTFTFASFITATIPKSNMDSLSREILDLIVFHIAGYDPPFPPLRREPLPQLSCYAAISKKWQQAVERYTFYTISTDSASFDMLRYVTRTIPRRRHVNELFYRIELPRFSVERAQHREGREEHEANLTAFQESLTRLWNELATWQEPHMSPRGVLLNVTANALNYFDVSVDSDYQNRWDLPAHSLTLPSDKEPSLPTINCVTSLKVGEPLTRRIYPSAIEQMLHSLPNLRHLNIRLDSVPLKNRSMWREMRNALARALDAPPLRFLESLEINEFQRLIPCNHSYDLADNDPDYPNGDHLCQAMRKLAQTSLRKLIFHGRISPTLWAVDREDANQQQISFPFLKEVRVLFYMFTYDGRWYYTGNRGAEAAAQVDMDRIAREADTDPRYDYDSDSSFNFPPRETRRESFLNGNRPHRPWRKRPDTEMFNPLMRALVSATLRMPSLQILDVKTDNYDHYHIQVAVEYLEPGVQAQYIPPDQQTGVQLAKRRWTVTHQRKTSWDLPDDIRAMMQERAGEDGIIIEAEMWKKYDDDSLTDEDDVREESPDDLDGPLDWQWEL</sequence>
<organism evidence="2 3">
    <name type="scientific">Aspergillus mulundensis</name>
    <dbReference type="NCBI Taxonomy" id="1810919"/>
    <lineage>
        <taxon>Eukaryota</taxon>
        <taxon>Fungi</taxon>
        <taxon>Dikarya</taxon>
        <taxon>Ascomycota</taxon>
        <taxon>Pezizomycotina</taxon>
        <taxon>Eurotiomycetes</taxon>
        <taxon>Eurotiomycetidae</taxon>
        <taxon>Eurotiales</taxon>
        <taxon>Aspergillaceae</taxon>
        <taxon>Aspergillus</taxon>
        <taxon>Aspergillus subgen. Nidulantes</taxon>
    </lineage>
</organism>
<evidence type="ECO:0000256" key="1">
    <source>
        <dbReference type="SAM" id="MobiDB-lite"/>
    </source>
</evidence>
<dbReference type="Proteomes" id="UP000256690">
    <property type="component" value="Unassembled WGS sequence"/>
</dbReference>
<feature type="compositionally biased region" description="Acidic residues" evidence="1">
    <location>
        <begin position="549"/>
        <end position="567"/>
    </location>
</feature>
<comment type="caution">
    <text evidence="2">The sequence shown here is derived from an EMBL/GenBank/DDBJ whole genome shotgun (WGS) entry which is preliminary data.</text>
</comment>
<dbReference type="GeneID" id="38119083"/>
<dbReference type="STRING" id="1810919.A0A3D8R4G7"/>
<reference evidence="2 3" key="1">
    <citation type="journal article" date="2018" name="IMA Fungus">
        <title>IMA Genome-F 9: Draft genome sequence of Annulohypoxylon stygium, Aspergillus mulundensis, Berkeleyomyces basicola (syn. Thielaviopsis basicola), Ceratocystis smalleyi, two Cercospora beticola strains, Coleophoma cylindrospora, Fusarium fracticaudum, Phialophora cf. hyalina, and Morchella septimelata.</title>
        <authorList>
            <person name="Wingfield B.D."/>
            <person name="Bills G.F."/>
            <person name="Dong Y."/>
            <person name="Huang W."/>
            <person name="Nel W.J."/>
            <person name="Swalarsk-Parry B.S."/>
            <person name="Vaghefi N."/>
            <person name="Wilken P.M."/>
            <person name="An Z."/>
            <person name="de Beer Z.W."/>
            <person name="De Vos L."/>
            <person name="Chen L."/>
            <person name="Duong T.A."/>
            <person name="Gao Y."/>
            <person name="Hammerbacher A."/>
            <person name="Kikkert J.R."/>
            <person name="Li Y."/>
            <person name="Li H."/>
            <person name="Li K."/>
            <person name="Li Q."/>
            <person name="Liu X."/>
            <person name="Ma X."/>
            <person name="Naidoo K."/>
            <person name="Pethybridge S.J."/>
            <person name="Sun J."/>
            <person name="Steenkamp E.T."/>
            <person name="van der Nest M.A."/>
            <person name="van Wyk S."/>
            <person name="Wingfield M.J."/>
            <person name="Xiong C."/>
            <person name="Yue Q."/>
            <person name="Zhang X."/>
        </authorList>
    </citation>
    <scope>NUCLEOTIDE SEQUENCE [LARGE SCALE GENOMIC DNA]</scope>
    <source>
        <strain evidence="2 3">DSM 5745</strain>
    </source>
</reference>
<proteinExistence type="predicted"/>
<evidence type="ECO:0000313" key="3">
    <source>
        <dbReference type="Proteomes" id="UP000256690"/>
    </source>
</evidence>
<feature type="region of interest" description="Disordered" evidence="1">
    <location>
        <begin position="418"/>
        <end position="439"/>
    </location>
</feature>
<dbReference type="OrthoDB" id="5333491at2759"/>
<evidence type="ECO:0000313" key="2">
    <source>
        <dbReference type="EMBL" id="RDW68953.1"/>
    </source>
</evidence>
<evidence type="ECO:0008006" key="4">
    <source>
        <dbReference type="Google" id="ProtNLM"/>
    </source>
</evidence>
<dbReference type="EMBL" id="PVWQ01000011">
    <property type="protein sequence ID" value="RDW68953.1"/>
    <property type="molecule type" value="Genomic_DNA"/>
</dbReference>